<dbReference type="PANTHER" id="PTHR42865">
    <property type="entry name" value="PROTON/GLUTAMATE-ASPARTATE SYMPORTER"/>
    <property type="match status" value="1"/>
</dbReference>
<evidence type="ECO:0000256" key="1">
    <source>
        <dbReference type="ARBA" id="ARBA00004651"/>
    </source>
</evidence>
<evidence type="ECO:0000256" key="2">
    <source>
        <dbReference type="ARBA" id="ARBA00022448"/>
    </source>
</evidence>
<evidence type="ECO:0000256" key="3">
    <source>
        <dbReference type="ARBA" id="ARBA00022475"/>
    </source>
</evidence>
<accession>A0ABP9CDM0</accession>
<dbReference type="PANTHER" id="PTHR42865:SF7">
    <property type="entry name" value="PROTON_GLUTAMATE-ASPARTATE SYMPORTER"/>
    <property type="match status" value="1"/>
</dbReference>
<name>A0ABP9CDM0_9SPHI</name>
<feature type="transmembrane region" description="Helical" evidence="7">
    <location>
        <begin position="331"/>
        <end position="350"/>
    </location>
</feature>
<dbReference type="InterPro" id="IPR036458">
    <property type="entry name" value="Na:dicarbo_symporter_sf"/>
</dbReference>
<comment type="caution">
    <text evidence="8">The sequence shown here is derived from an EMBL/GenBank/DDBJ whole genome shotgun (WGS) entry which is preliminary data.</text>
</comment>
<evidence type="ECO:0000256" key="5">
    <source>
        <dbReference type="ARBA" id="ARBA00022989"/>
    </source>
</evidence>
<dbReference type="EMBL" id="BAABIQ010000044">
    <property type="protein sequence ID" value="GAA4808366.1"/>
    <property type="molecule type" value="Genomic_DNA"/>
</dbReference>
<feature type="transmembrane region" description="Helical" evidence="7">
    <location>
        <begin position="188"/>
        <end position="206"/>
    </location>
</feature>
<sequence>MNSKLNGFFKNYSNILLLLLGIFIGSLVGLFFPQIVEQLKPVGDIFLNLLFTAVIPLIFFAIASAVAGIDQKQRLGHLLSTMMLVFLMTIIAAAVFTIFCVWLFPIGNPTVDVTKAGPLLDQAKQESWGEQVVSFVTVSEFNQLLSREHMLAFIIFSFLVGISALRSGEAGEPFRQFLYAGNEVMKHLLIYVMKVAPIGLGAYFAYQVGTVGPQLFGIYAKPMAIYYGGGLVYFFSFFSIYAFMGGGRKGVMRFWRNNILPSLTAISTCSSIAVIPSNLEAAKKISIPESVANVVIPLGASLHKDGSAMSSIIKIAVAFALIGRPFMELDTLLLALGLTILVSIVAGGIPNGGYVGELLMISAYHLPVEAIPAVMIIGTLVDPMATLLNATGDTVAALLVSKWVKK</sequence>
<evidence type="ECO:0000313" key="8">
    <source>
        <dbReference type="EMBL" id="GAA4808366.1"/>
    </source>
</evidence>
<feature type="transmembrane region" description="Helical" evidence="7">
    <location>
        <begin position="370"/>
        <end position="400"/>
    </location>
</feature>
<evidence type="ECO:0000256" key="7">
    <source>
        <dbReference type="SAM" id="Phobius"/>
    </source>
</evidence>
<dbReference type="InterPro" id="IPR001991">
    <property type="entry name" value="Na-dicarboxylate_symporter"/>
</dbReference>
<comment type="subcellular location">
    <subcellularLocation>
        <location evidence="1">Cell membrane</location>
        <topology evidence="1">Multi-pass membrane protein</topology>
    </subcellularLocation>
</comment>
<keyword evidence="4 7" id="KW-0812">Transmembrane</keyword>
<evidence type="ECO:0000256" key="6">
    <source>
        <dbReference type="ARBA" id="ARBA00023136"/>
    </source>
</evidence>
<dbReference type="SUPFAM" id="SSF118215">
    <property type="entry name" value="Proton glutamate symport protein"/>
    <property type="match status" value="1"/>
</dbReference>
<keyword evidence="5 7" id="KW-1133">Transmembrane helix</keyword>
<organism evidence="8 9">
    <name type="scientific">Olivibacter ginsenosidimutans</name>
    <dbReference type="NCBI Taxonomy" id="1176537"/>
    <lineage>
        <taxon>Bacteria</taxon>
        <taxon>Pseudomonadati</taxon>
        <taxon>Bacteroidota</taxon>
        <taxon>Sphingobacteriia</taxon>
        <taxon>Sphingobacteriales</taxon>
        <taxon>Sphingobacteriaceae</taxon>
        <taxon>Olivibacter</taxon>
    </lineage>
</organism>
<reference evidence="9" key="1">
    <citation type="journal article" date="2019" name="Int. J. Syst. Evol. Microbiol.">
        <title>The Global Catalogue of Microorganisms (GCM) 10K type strain sequencing project: providing services to taxonomists for standard genome sequencing and annotation.</title>
        <authorList>
            <consortium name="The Broad Institute Genomics Platform"/>
            <consortium name="The Broad Institute Genome Sequencing Center for Infectious Disease"/>
            <person name="Wu L."/>
            <person name="Ma J."/>
        </authorList>
    </citation>
    <scope>NUCLEOTIDE SEQUENCE [LARGE SCALE GENOMIC DNA]</scope>
    <source>
        <strain evidence="9">JCM 18200</strain>
    </source>
</reference>
<keyword evidence="2" id="KW-0813">Transport</keyword>
<dbReference type="PRINTS" id="PR00173">
    <property type="entry name" value="EDTRNSPORT"/>
</dbReference>
<proteinExistence type="predicted"/>
<keyword evidence="3" id="KW-1003">Cell membrane</keyword>
<feature type="transmembrane region" description="Helical" evidence="7">
    <location>
        <begin position="149"/>
        <end position="167"/>
    </location>
</feature>
<evidence type="ECO:0000256" key="4">
    <source>
        <dbReference type="ARBA" id="ARBA00022692"/>
    </source>
</evidence>
<dbReference type="Gene3D" id="1.10.3860.10">
    <property type="entry name" value="Sodium:dicarboxylate symporter"/>
    <property type="match status" value="1"/>
</dbReference>
<gene>
    <name evidence="8" type="ORF">GCM10023231_42060</name>
</gene>
<feature type="transmembrane region" description="Helical" evidence="7">
    <location>
        <begin position="226"/>
        <end position="244"/>
    </location>
</feature>
<evidence type="ECO:0000313" key="9">
    <source>
        <dbReference type="Proteomes" id="UP001501411"/>
    </source>
</evidence>
<feature type="transmembrane region" description="Helical" evidence="7">
    <location>
        <begin position="81"/>
        <end position="104"/>
    </location>
</feature>
<keyword evidence="6 7" id="KW-0472">Membrane</keyword>
<dbReference type="Proteomes" id="UP001501411">
    <property type="component" value="Unassembled WGS sequence"/>
</dbReference>
<protein>
    <submittedName>
        <fullName evidence="8">Dicarboxylate/amino acid:cation symporter</fullName>
    </submittedName>
</protein>
<dbReference type="Pfam" id="PF00375">
    <property type="entry name" value="SDF"/>
    <property type="match status" value="1"/>
</dbReference>
<dbReference type="RefSeq" id="WP_345235277.1">
    <property type="nucleotide sequence ID" value="NZ_BAABIQ010000044.1"/>
</dbReference>
<feature type="transmembrane region" description="Helical" evidence="7">
    <location>
        <begin position="12"/>
        <end position="33"/>
    </location>
</feature>
<keyword evidence="9" id="KW-1185">Reference proteome</keyword>
<feature type="transmembrane region" description="Helical" evidence="7">
    <location>
        <begin position="45"/>
        <end position="69"/>
    </location>
</feature>